<gene>
    <name evidence="1" type="ORF">J2S00_003918</name>
</gene>
<organism evidence="1 2">
    <name type="scientific">Caldalkalibacillus uzonensis</name>
    <dbReference type="NCBI Taxonomy" id="353224"/>
    <lineage>
        <taxon>Bacteria</taxon>
        <taxon>Bacillati</taxon>
        <taxon>Bacillota</taxon>
        <taxon>Bacilli</taxon>
        <taxon>Bacillales</taxon>
        <taxon>Bacillaceae</taxon>
        <taxon>Caldalkalibacillus</taxon>
    </lineage>
</organism>
<evidence type="ECO:0000313" key="1">
    <source>
        <dbReference type="EMBL" id="MDQ0341074.1"/>
    </source>
</evidence>
<evidence type="ECO:0008006" key="3">
    <source>
        <dbReference type="Google" id="ProtNLM"/>
    </source>
</evidence>
<dbReference type="Proteomes" id="UP001232445">
    <property type="component" value="Unassembled WGS sequence"/>
</dbReference>
<reference evidence="1 2" key="1">
    <citation type="submission" date="2023-07" db="EMBL/GenBank/DDBJ databases">
        <title>Genomic Encyclopedia of Type Strains, Phase IV (KMG-IV): sequencing the most valuable type-strain genomes for metagenomic binning, comparative biology and taxonomic classification.</title>
        <authorList>
            <person name="Goeker M."/>
        </authorList>
    </citation>
    <scope>NUCLEOTIDE SEQUENCE [LARGE SCALE GENOMIC DNA]</scope>
    <source>
        <strain evidence="1 2">DSM 17740</strain>
    </source>
</reference>
<evidence type="ECO:0000313" key="2">
    <source>
        <dbReference type="Proteomes" id="UP001232445"/>
    </source>
</evidence>
<sequence length="37" mass="4124">MRDILDAAPKALQTDLTEHIRAILHMQAEYAMAVKGT</sequence>
<keyword evidence="2" id="KW-1185">Reference proteome</keyword>
<name>A0ABU0CY45_9BACI</name>
<comment type="caution">
    <text evidence="1">The sequence shown here is derived from an EMBL/GenBank/DDBJ whole genome shotgun (WGS) entry which is preliminary data.</text>
</comment>
<dbReference type="EMBL" id="JAUSUQ010000030">
    <property type="protein sequence ID" value="MDQ0341074.1"/>
    <property type="molecule type" value="Genomic_DNA"/>
</dbReference>
<protein>
    <recommendedName>
        <fullName evidence="3">Spore coat protein</fullName>
    </recommendedName>
</protein>
<proteinExistence type="predicted"/>
<accession>A0ABU0CY45</accession>